<proteinExistence type="predicted"/>
<gene>
    <name evidence="1" type="ORF">J3A84_09675</name>
</gene>
<dbReference type="Proteomes" id="UP000664218">
    <property type="component" value="Unassembled WGS sequence"/>
</dbReference>
<name>A0A939HC87_9CLOT</name>
<dbReference type="AlphaFoldDB" id="A0A939HC87"/>
<protein>
    <submittedName>
        <fullName evidence="1">Uncharacterized protein</fullName>
    </submittedName>
</protein>
<evidence type="ECO:0000313" key="2">
    <source>
        <dbReference type="Proteomes" id="UP000664218"/>
    </source>
</evidence>
<dbReference type="EMBL" id="JAFNJU010000007">
    <property type="protein sequence ID" value="MBO1265297.1"/>
    <property type="molecule type" value="Genomic_DNA"/>
</dbReference>
<organism evidence="1 2">
    <name type="scientific">Proteiniclasticum aestuarii</name>
    <dbReference type="NCBI Taxonomy" id="2817862"/>
    <lineage>
        <taxon>Bacteria</taxon>
        <taxon>Bacillati</taxon>
        <taxon>Bacillota</taxon>
        <taxon>Clostridia</taxon>
        <taxon>Eubacteriales</taxon>
        <taxon>Clostridiaceae</taxon>
        <taxon>Proteiniclasticum</taxon>
    </lineage>
</organism>
<sequence length="145" mass="16846">MKKNRKLMMGMLMVILVTSVGISIFQSYKVSVYERELTDVVRKHLQSFAANAGQVEGKRIYAEQYANITAAQEAYIVLSEKSAYDEREWEESLPGLFLKLKQVMVNDEEKFREAFSDTGGRRLMFDISDDFEDHESIRKVYELLN</sequence>
<keyword evidence="2" id="KW-1185">Reference proteome</keyword>
<accession>A0A939HC87</accession>
<comment type="caution">
    <text evidence="1">The sequence shown here is derived from an EMBL/GenBank/DDBJ whole genome shotgun (WGS) entry which is preliminary data.</text>
</comment>
<dbReference type="RefSeq" id="WP_207599824.1">
    <property type="nucleotide sequence ID" value="NZ_JAFNJU010000007.1"/>
</dbReference>
<evidence type="ECO:0000313" key="1">
    <source>
        <dbReference type="EMBL" id="MBO1265297.1"/>
    </source>
</evidence>
<reference evidence="1" key="1">
    <citation type="submission" date="2021-03" db="EMBL/GenBank/DDBJ databases">
        <title>Proteiniclasticum marinus sp. nov., isolated from tidal flat sediment.</title>
        <authorList>
            <person name="Namirimu T."/>
            <person name="Yang J.-A."/>
            <person name="Yang S.-H."/>
            <person name="Kim Y.-J."/>
            <person name="Kwon K.K."/>
        </authorList>
    </citation>
    <scope>NUCLEOTIDE SEQUENCE</scope>
    <source>
        <strain evidence="1">SCR006</strain>
    </source>
</reference>